<accession>T1GLQ8</accession>
<evidence type="ECO:0000313" key="1">
    <source>
        <dbReference type="EnsemblMetazoa" id="MESCA004471-PA"/>
    </source>
</evidence>
<dbReference type="EnsemblMetazoa" id="MESCA004471-RA">
    <property type="protein sequence ID" value="MESCA004471-PA"/>
    <property type="gene ID" value="MESCA004471"/>
</dbReference>
<name>T1GLQ8_MEGSC</name>
<dbReference type="AlphaFoldDB" id="T1GLQ8"/>
<reference evidence="2" key="1">
    <citation type="submission" date="2013-02" db="EMBL/GenBank/DDBJ databases">
        <authorList>
            <person name="Hughes D."/>
        </authorList>
    </citation>
    <scope>NUCLEOTIDE SEQUENCE</scope>
    <source>
        <strain>Durham</strain>
        <strain evidence="2">NC isolate 2 -- Noor lab</strain>
    </source>
</reference>
<protein>
    <submittedName>
        <fullName evidence="1">Uncharacterized protein</fullName>
    </submittedName>
</protein>
<dbReference type="EMBL" id="CAQQ02026849">
    <property type="status" value="NOT_ANNOTATED_CDS"/>
    <property type="molecule type" value="Genomic_DNA"/>
</dbReference>
<keyword evidence="2" id="KW-1185">Reference proteome</keyword>
<dbReference type="HOGENOM" id="CLU_2707640_0_0_1"/>
<organism evidence="1 2">
    <name type="scientific">Megaselia scalaris</name>
    <name type="common">Humpbacked fly</name>
    <name type="synonym">Phora scalaris</name>
    <dbReference type="NCBI Taxonomy" id="36166"/>
    <lineage>
        <taxon>Eukaryota</taxon>
        <taxon>Metazoa</taxon>
        <taxon>Ecdysozoa</taxon>
        <taxon>Arthropoda</taxon>
        <taxon>Hexapoda</taxon>
        <taxon>Insecta</taxon>
        <taxon>Pterygota</taxon>
        <taxon>Neoptera</taxon>
        <taxon>Endopterygota</taxon>
        <taxon>Diptera</taxon>
        <taxon>Brachycera</taxon>
        <taxon>Muscomorpha</taxon>
        <taxon>Platypezoidea</taxon>
        <taxon>Phoridae</taxon>
        <taxon>Megaseliini</taxon>
        <taxon>Megaselia</taxon>
    </lineage>
</organism>
<evidence type="ECO:0000313" key="2">
    <source>
        <dbReference type="Proteomes" id="UP000015102"/>
    </source>
</evidence>
<sequence length="73" mass="8558">MLFIDLSRIDLVESVELPKTVGINFNLIDQQPTMWSNPSCVWNMLQNPWAYRRKGFCRPISELSKAFKDLIKN</sequence>
<dbReference type="EMBL" id="CAQQ02026850">
    <property type="status" value="NOT_ANNOTATED_CDS"/>
    <property type="molecule type" value="Genomic_DNA"/>
</dbReference>
<dbReference type="Proteomes" id="UP000015102">
    <property type="component" value="Unassembled WGS sequence"/>
</dbReference>
<reference evidence="1" key="2">
    <citation type="submission" date="2015-06" db="UniProtKB">
        <authorList>
            <consortium name="EnsemblMetazoa"/>
        </authorList>
    </citation>
    <scope>IDENTIFICATION</scope>
</reference>
<proteinExistence type="predicted"/>